<evidence type="ECO:0000313" key="1">
    <source>
        <dbReference type="EMBL" id="KAF5392728.1"/>
    </source>
</evidence>
<evidence type="ECO:0000313" key="2">
    <source>
        <dbReference type="Proteomes" id="UP000518752"/>
    </source>
</evidence>
<accession>A0A8H5I0G1</accession>
<gene>
    <name evidence="1" type="ORF">D9757_000940</name>
</gene>
<proteinExistence type="predicted"/>
<sequence length="63" mass="7489">MKMFDPLRFYKMRERGGDRLKYQMFSTDLHFFDVRVAAEFVLGTTYDIKFEDGKILINGSDRA</sequence>
<dbReference type="EMBL" id="JAACJN010000004">
    <property type="protein sequence ID" value="KAF5392728.1"/>
    <property type="molecule type" value="Genomic_DNA"/>
</dbReference>
<dbReference type="AlphaFoldDB" id="A0A8H5I0G1"/>
<keyword evidence="2" id="KW-1185">Reference proteome</keyword>
<name>A0A8H5I0G1_9AGAR</name>
<comment type="caution">
    <text evidence="1">The sequence shown here is derived from an EMBL/GenBank/DDBJ whole genome shotgun (WGS) entry which is preliminary data.</text>
</comment>
<protein>
    <submittedName>
        <fullName evidence="1">Uncharacterized protein</fullName>
    </submittedName>
</protein>
<reference evidence="1 2" key="1">
    <citation type="journal article" date="2020" name="ISME J.">
        <title>Uncovering the hidden diversity of litter-decomposition mechanisms in mushroom-forming fungi.</title>
        <authorList>
            <person name="Floudas D."/>
            <person name="Bentzer J."/>
            <person name="Ahren D."/>
            <person name="Johansson T."/>
            <person name="Persson P."/>
            <person name="Tunlid A."/>
        </authorList>
    </citation>
    <scope>NUCLEOTIDE SEQUENCE [LARGE SCALE GENOMIC DNA]</scope>
    <source>
        <strain evidence="1 2">CBS 406.79</strain>
    </source>
</reference>
<dbReference type="Proteomes" id="UP000518752">
    <property type="component" value="Unassembled WGS sequence"/>
</dbReference>
<organism evidence="1 2">
    <name type="scientific">Collybiopsis confluens</name>
    <dbReference type="NCBI Taxonomy" id="2823264"/>
    <lineage>
        <taxon>Eukaryota</taxon>
        <taxon>Fungi</taxon>
        <taxon>Dikarya</taxon>
        <taxon>Basidiomycota</taxon>
        <taxon>Agaricomycotina</taxon>
        <taxon>Agaricomycetes</taxon>
        <taxon>Agaricomycetidae</taxon>
        <taxon>Agaricales</taxon>
        <taxon>Marasmiineae</taxon>
        <taxon>Omphalotaceae</taxon>
        <taxon>Collybiopsis</taxon>
    </lineage>
</organism>